<proteinExistence type="predicted"/>
<dbReference type="SUPFAM" id="SSF109854">
    <property type="entry name" value="DinB/YfiT-like putative metalloenzymes"/>
    <property type="match status" value="1"/>
</dbReference>
<protein>
    <submittedName>
        <fullName evidence="2">Metal-dependent hydrolase</fullName>
    </submittedName>
</protein>
<accession>A0AA96LEV4</accession>
<evidence type="ECO:0000313" key="3">
    <source>
        <dbReference type="Proteomes" id="UP001305702"/>
    </source>
</evidence>
<feature type="domain" description="DinB-like" evidence="1">
    <location>
        <begin position="28"/>
        <end position="164"/>
    </location>
</feature>
<dbReference type="EMBL" id="CP130318">
    <property type="protein sequence ID" value="WNQ11948.1"/>
    <property type="molecule type" value="Genomic_DNA"/>
</dbReference>
<name>A0AA96LEV4_9BACL</name>
<sequence>MDSIRYPIGPFEPIENPSMEQIQSWIGELERTPRLLREAVEGLREDQLDTPYRPGGWTIRQVVHHMADNNMNAYFRFKRALTENNPLVLSYRQEQWAELEGSKAPIEPSLKIVEGIYHRFIVLLRSLEPSDFKRTMNSVMLGTLSLETAVQRFLWHDRHHVGQIKSTKIKKD</sequence>
<keyword evidence="2" id="KW-0378">Hydrolase</keyword>
<dbReference type="RefSeq" id="WP_315605724.1">
    <property type="nucleotide sequence ID" value="NZ_CP130318.1"/>
</dbReference>
<organism evidence="2 3">
    <name type="scientific">Paenibacillus aurantius</name>
    <dbReference type="NCBI Taxonomy" id="2918900"/>
    <lineage>
        <taxon>Bacteria</taxon>
        <taxon>Bacillati</taxon>
        <taxon>Bacillota</taxon>
        <taxon>Bacilli</taxon>
        <taxon>Bacillales</taxon>
        <taxon>Paenibacillaceae</taxon>
        <taxon>Paenibacillus</taxon>
    </lineage>
</organism>
<dbReference type="AlphaFoldDB" id="A0AA96LEV4"/>
<evidence type="ECO:0000313" key="2">
    <source>
        <dbReference type="EMBL" id="WNQ11948.1"/>
    </source>
</evidence>
<dbReference type="GO" id="GO:0016787">
    <property type="term" value="F:hydrolase activity"/>
    <property type="evidence" value="ECO:0007669"/>
    <property type="project" value="UniProtKB-KW"/>
</dbReference>
<dbReference type="KEGG" id="paun:MJA45_02495"/>
<keyword evidence="3" id="KW-1185">Reference proteome</keyword>
<dbReference type="Gene3D" id="1.20.120.450">
    <property type="entry name" value="dinb family like domain"/>
    <property type="match status" value="1"/>
</dbReference>
<dbReference type="NCBIfam" id="NF009807">
    <property type="entry name" value="PRK13291.1"/>
    <property type="match status" value="1"/>
</dbReference>
<reference evidence="2 3" key="1">
    <citation type="submission" date="2022-02" db="EMBL/GenBank/DDBJ databases">
        <title>Paenibacillus sp. MBLB1776 Whole Genome Shotgun Sequencing.</title>
        <authorList>
            <person name="Hwang C.Y."/>
            <person name="Cho E.-S."/>
            <person name="Seo M.-J."/>
        </authorList>
    </citation>
    <scope>NUCLEOTIDE SEQUENCE [LARGE SCALE GENOMIC DNA]</scope>
    <source>
        <strain evidence="2 3">MBLB1776</strain>
    </source>
</reference>
<dbReference type="InterPro" id="IPR034660">
    <property type="entry name" value="DinB/YfiT-like"/>
</dbReference>
<gene>
    <name evidence="2" type="ORF">MJA45_02495</name>
</gene>
<evidence type="ECO:0000259" key="1">
    <source>
        <dbReference type="Pfam" id="PF12867"/>
    </source>
</evidence>
<dbReference type="Pfam" id="PF12867">
    <property type="entry name" value="DinB_2"/>
    <property type="match status" value="1"/>
</dbReference>
<dbReference type="InterPro" id="IPR024775">
    <property type="entry name" value="DinB-like"/>
</dbReference>
<dbReference type="Proteomes" id="UP001305702">
    <property type="component" value="Chromosome"/>
</dbReference>